<sequence>IFLHIMFKIILKLFPIFYFILSFLHMTEARSFYDDKSSIYLPSKKLLFRGTKFYNSFPLLYNKYGFYDSDLTKKSQVIRRAQPFVSEYNPAPCRWKLCANYY</sequence>
<dbReference type="AlphaFoldDB" id="A0AAF5I497"/>
<accession>A0AAF5I497</accession>
<keyword evidence="1" id="KW-1185">Reference proteome</keyword>
<reference evidence="2" key="1">
    <citation type="submission" date="2024-02" db="UniProtKB">
        <authorList>
            <consortium name="WormBaseParasite"/>
        </authorList>
    </citation>
    <scope>IDENTIFICATION</scope>
</reference>
<dbReference type="Proteomes" id="UP000035681">
    <property type="component" value="Unplaced"/>
</dbReference>
<proteinExistence type="predicted"/>
<evidence type="ECO:0000313" key="1">
    <source>
        <dbReference type="Proteomes" id="UP000035681"/>
    </source>
</evidence>
<evidence type="ECO:0000313" key="2">
    <source>
        <dbReference type="WBParaSite" id="TCONS_00016678.p1"/>
    </source>
</evidence>
<protein>
    <submittedName>
        <fullName evidence="2">Uncharacterized protein</fullName>
    </submittedName>
</protein>
<organism evidence="1 2">
    <name type="scientific">Strongyloides stercoralis</name>
    <name type="common">Threadworm</name>
    <dbReference type="NCBI Taxonomy" id="6248"/>
    <lineage>
        <taxon>Eukaryota</taxon>
        <taxon>Metazoa</taxon>
        <taxon>Ecdysozoa</taxon>
        <taxon>Nematoda</taxon>
        <taxon>Chromadorea</taxon>
        <taxon>Rhabditida</taxon>
        <taxon>Tylenchina</taxon>
        <taxon>Panagrolaimomorpha</taxon>
        <taxon>Strongyloidoidea</taxon>
        <taxon>Strongyloididae</taxon>
        <taxon>Strongyloides</taxon>
    </lineage>
</organism>
<name>A0AAF5I497_STRER</name>
<dbReference type="WBParaSite" id="TCONS_00016678.p1">
    <property type="protein sequence ID" value="TCONS_00016678.p1"/>
    <property type="gene ID" value="XLOC_011325"/>
</dbReference>